<keyword evidence="4" id="KW-0479">Metal-binding</keyword>
<sequence length="406" mass="46326">MAAEFLHGMDDETLRLIVELQQADLRELRQGNVQLLDGHQDGQMALELYQNELAYLQFMASDRAMARRIEEEGAAEAEREGPVDGAEHEEPVDQVNYEEPVDEAAIAHHANPAERLYQPERAAECVICRDLYAARELYENPGCQDMYCAGCLRDLFEASINDESLFPPRCCGHAIPIDDISGQLFSDEFVNIFHAKSVEYSTTDRTYCHVPTCSAFIPPATIHGDVGTCPTCQARVCALCKGPEHQDHACTQDAATQQVLQLAKDNKWKRCPSCQTVVELGVGCFHITCRCNAHFCYLCLEKWKSCECRVWDEARLLAAGEQRVQRDPRARNLGQAERQAAVQQAQVYIQQNHECNHDRWRSINIDHNTRHLGQCQGCDERMPFFIYQCRQCEISACRRCRYNRFR</sequence>
<protein>
    <recommendedName>
        <fullName evidence="2">RBR-type E3 ubiquitin transferase</fullName>
        <ecNumber evidence="2">2.3.2.31</ecNumber>
    </recommendedName>
</protein>
<dbReference type="AlphaFoldDB" id="A0AAD9HSK6"/>
<dbReference type="SMART" id="SM00647">
    <property type="entry name" value="IBR"/>
    <property type="match status" value="2"/>
</dbReference>
<dbReference type="InterPro" id="IPR044066">
    <property type="entry name" value="TRIAD_supradom"/>
</dbReference>
<dbReference type="SUPFAM" id="SSF57850">
    <property type="entry name" value="RING/U-box"/>
    <property type="match status" value="2"/>
</dbReference>
<dbReference type="EMBL" id="MU842814">
    <property type="protein sequence ID" value="KAK2034505.1"/>
    <property type="molecule type" value="Genomic_DNA"/>
</dbReference>
<dbReference type="GO" id="GO:0008270">
    <property type="term" value="F:zinc ion binding"/>
    <property type="evidence" value="ECO:0007669"/>
    <property type="project" value="UniProtKB-KW"/>
</dbReference>
<evidence type="ECO:0000256" key="2">
    <source>
        <dbReference type="ARBA" id="ARBA00012251"/>
    </source>
</evidence>
<evidence type="ECO:0000256" key="5">
    <source>
        <dbReference type="ARBA" id="ARBA00022737"/>
    </source>
</evidence>
<evidence type="ECO:0000256" key="8">
    <source>
        <dbReference type="ARBA" id="ARBA00022833"/>
    </source>
</evidence>
<dbReference type="Gene3D" id="1.20.120.1750">
    <property type="match status" value="1"/>
</dbReference>
<keyword evidence="7" id="KW-0833">Ubl conjugation pathway</keyword>
<keyword evidence="12" id="KW-1185">Reference proteome</keyword>
<dbReference type="Proteomes" id="UP001232148">
    <property type="component" value="Unassembled WGS sequence"/>
</dbReference>
<dbReference type="InterPro" id="IPR031127">
    <property type="entry name" value="E3_UB_ligase_RBR"/>
</dbReference>
<accession>A0AAD9HSK6</accession>
<organism evidence="11 12">
    <name type="scientific">Colletotrichum zoysiae</name>
    <dbReference type="NCBI Taxonomy" id="1216348"/>
    <lineage>
        <taxon>Eukaryota</taxon>
        <taxon>Fungi</taxon>
        <taxon>Dikarya</taxon>
        <taxon>Ascomycota</taxon>
        <taxon>Pezizomycotina</taxon>
        <taxon>Sordariomycetes</taxon>
        <taxon>Hypocreomycetidae</taxon>
        <taxon>Glomerellales</taxon>
        <taxon>Glomerellaceae</taxon>
        <taxon>Colletotrichum</taxon>
        <taxon>Colletotrichum graminicola species complex</taxon>
    </lineage>
</organism>
<dbReference type="GO" id="GO:0061630">
    <property type="term" value="F:ubiquitin protein ligase activity"/>
    <property type="evidence" value="ECO:0007669"/>
    <property type="project" value="UniProtKB-EC"/>
</dbReference>
<evidence type="ECO:0000259" key="10">
    <source>
        <dbReference type="PROSITE" id="PS51873"/>
    </source>
</evidence>
<evidence type="ECO:0000256" key="1">
    <source>
        <dbReference type="ARBA" id="ARBA00001798"/>
    </source>
</evidence>
<evidence type="ECO:0000313" key="11">
    <source>
        <dbReference type="EMBL" id="KAK2034505.1"/>
    </source>
</evidence>
<keyword evidence="3" id="KW-0808">Transferase</keyword>
<evidence type="ECO:0000256" key="3">
    <source>
        <dbReference type="ARBA" id="ARBA00022679"/>
    </source>
</evidence>
<dbReference type="GO" id="GO:0016567">
    <property type="term" value="P:protein ubiquitination"/>
    <property type="evidence" value="ECO:0007669"/>
    <property type="project" value="InterPro"/>
</dbReference>
<keyword evidence="8" id="KW-0862">Zinc</keyword>
<name>A0AAD9HSK6_9PEZI</name>
<gene>
    <name evidence="11" type="ORF">LX32DRAFT_397800</name>
</gene>
<evidence type="ECO:0000256" key="7">
    <source>
        <dbReference type="ARBA" id="ARBA00022786"/>
    </source>
</evidence>
<dbReference type="Pfam" id="PF01485">
    <property type="entry name" value="IBR"/>
    <property type="match status" value="2"/>
</dbReference>
<dbReference type="Gene3D" id="3.30.40.10">
    <property type="entry name" value="Zinc/RING finger domain, C3HC4 (zinc finger)"/>
    <property type="match status" value="1"/>
</dbReference>
<evidence type="ECO:0000256" key="4">
    <source>
        <dbReference type="ARBA" id="ARBA00022723"/>
    </source>
</evidence>
<evidence type="ECO:0000256" key="9">
    <source>
        <dbReference type="SAM" id="MobiDB-lite"/>
    </source>
</evidence>
<evidence type="ECO:0000256" key="6">
    <source>
        <dbReference type="ARBA" id="ARBA00022771"/>
    </source>
</evidence>
<dbReference type="PANTHER" id="PTHR11685">
    <property type="entry name" value="RBR FAMILY RING FINGER AND IBR DOMAIN-CONTAINING"/>
    <property type="match status" value="1"/>
</dbReference>
<dbReference type="CDD" id="cd22584">
    <property type="entry name" value="Rcat_RBR_unk"/>
    <property type="match status" value="1"/>
</dbReference>
<keyword evidence="5" id="KW-0677">Repeat</keyword>
<feature type="region of interest" description="Disordered" evidence="9">
    <location>
        <begin position="71"/>
        <end position="90"/>
    </location>
</feature>
<evidence type="ECO:0000313" key="12">
    <source>
        <dbReference type="Proteomes" id="UP001232148"/>
    </source>
</evidence>
<dbReference type="InterPro" id="IPR013083">
    <property type="entry name" value="Znf_RING/FYVE/PHD"/>
</dbReference>
<dbReference type="PROSITE" id="PS51873">
    <property type="entry name" value="TRIAD"/>
    <property type="match status" value="1"/>
</dbReference>
<reference evidence="11" key="1">
    <citation type="submission" date="2021-06" db="EMBL/GenBank/DDBJ databases">
        <title>Comparative genomics, transcriptomics and evolutionary studies reveal genomic signatures of adaptation to plant cell wall in hemibiotrophic fungi.</title>
        <authorList>
            <consortium name="DOE Joint Genome Institute"/>
            <person name="Baroncelli R."/>
            <person name="Diaz J.F."/>
            <person name="Benocci T."/>
            <person name="Peng M."/>
            <person name="Battaglia E."/>
            <person name="Haridas S."/>
            <person name="Andreopoulos W."/>
            <person name="Labutti K."/>
            <person name="Pangilinan J."/>
            <person name="Floch G.L."/>
            <person name="Makela M.R."/>
            <person name="Henrissat B."/>
            <person name="Grigoriev I.V."/>
            <person name="Crouch J.A."/>
            <person name="De Vries R.P."/>
            <person name="Sukno S.A."/>
            <person name="Thon M.R."/>
        </authorList>
    </citation>
    <scope>NUCLEOTIDE SEQUENCE</scope>
    <source>
        <strain evidence="11">MAFF235873</strain>
    </source>
</reference>
<keyword evidence="6" id="KW-0863">Zinc-finger</keyword>
<feature type="domain" description="RING-type" evidence="10">
    <location>
        <begin position="121"/>
        <end position="312"/>
    </location>
</feature>
<proteinExistence type="predicted"/>
<dbReference type="EC" id="2.3.2.31" evidence="2"/>
<comment type="caution">
    <text evidence="11">The sequence shown here is derived from an EMBL/GenBank/DDBJ whole genome shotgun (WGS) entry which is preliminary data.</text>
</comment>
<dbReference type="InterPro" id="IPR002867">
    <property type="entry name" value="IBR_dom"/>
</dbReference>
<comment type="catalytic activity">
    <reaction evidence="1">
        <text>[E2 ubiquitin-conjugating enzyme]-S-ubiquitinyl-L-cysteine + [acceptor protein]-L-lysine = [E2 ubiquitin-conjugating enzyme]-L-cysteine + [acceptor protein]-N(6)-ubiquitinyl-L-lysine.</text>
        <dbReference type="EC" id="2.3.2.31"/>
    </reaction>
</comment>